<feature type="chain" id="PRO_5003095895" description="DOMON domain-containing protein" evidence="1">
    <location>
        <begin position="35"/>
        <end position="104"/>
    </location>
</feature>
<dbReference type="Proteomes" id="UP000002630">
    <property type="component" value="Linkage Group LG29"/>
</dbReference>
<dbReference type="InterPro" id="IPR005018">
    <property type="entry name" value="DOMON_domain"/>
</dbReference>
<proteinExistence type="predicted"/>
<evidence type="ECO:0000313" key="4">
    <source>
        <dbReference type="Proteomes" id="UP000002630"/>
    </source>
</evidence>
<dbReference type="EMBL" id="FN648416">
    <property type="protein sequence ID" value="CBJ31144.1"/>
    <property type="molecule type" value="Genomic_DNA"/>
</dbReference>
<dbReference type="OrthoDB" id="19261at2759"/>
<evidence type="ECO:0000256" key="1">
    <source>
        <dbReference type="SAM" id="SignalP"/>
    </source>
</evidence>
<feature type="domain" description="DOMON" evidence="2">
    <location>
        <begin position="51"/>
        <end position="104"/>
    </location>
</feature>
<dbReference type="EMBL" id="FN649754">
    <property type="protein sequence ID" value="CBJ31144.1"/>
    <property type="molecule type" value="Genomic_DNA"/>
</dbReference>
<dbReference type="Pfam" id="PF03351">
    <property type="entry name" value="DOMON"/>
    <property type="match status" value="1"/>
</dbReference>
<evidence type="ECO:0000313" key="3">
    <source>
        <dbReference type="EMBL" id="CBJ31144.1"/>
    </source>
</evidence>
<dbReference type="InParanoid" id="D7FSK3"/>
<sequence>MAKKSLRSGSTHGMGQRLAVSLFCGLFILKVVAAVDDFDGSSYARNVSLDTNVDIFWTVDLEAEAIRVAVHAKAATGWAGVGISEMGGMEGADIVFYETASLVR</sequence>
<reference evidence="3 4" key="1">
    <citation type="journal article" date="2010" name="Nature">
        <title>The Ectocarpus genome and the independent evolution of multicellularity in brown algae.</title>
        <authorList>
            <person name="Cock J.M."/>
            <person name="Sterck L."/>
            <person name="Rouze P."/>
            <person name="Scornet D."/>
            <person name="Allen A.E."/>
            <person name="Amoutzias G."/>
            <person name="Anthouard V."/>
            <person name="Artiguenave F."/>
            <person name="Aury J.M."/>
            <person name="Badger J.H."/>
            <person name="Beszteri B."/>
            <person name="Billiau K."/>
            <person name="Bonnet E."/>
            <person name="Bothwell J.H."/>
            <person name="Bowler C."/>
            <person name="Boyen C."/>
            <person name="Brownlee C."/>
            <person name="Carrano C.J."/>
            <person name="Charrier B."/>
            <person name="Cho G.Y."/>
            <person name="Coelho S.M."/>
            <person name="Collen J."/>
            <person name="Corre E."/>
            <person name="Da Silva C."/>
            <person name="Delage L."/>
            <person name="Delaroque N."/>
            <person name="Dittami S.M."/>
            <person name="Doulbeau S."/>
            <person name="Elias M."/>
            <person name="Farnham G."/>
            <person name="Gachon C.M."/>
            <person name="Gschloessl B."/>
            <person name="Heesch S."/>
            <person name="Jabbari K."/>
            <person name="Jubin C."/>
            <person name="Kawai H."/>
            <person name="Kimura K."/>
            <person name="Kloareg B."/>
            <person name="Kupper F.C."/>
            <person name="Lang D."/>
            <person name="Le Bail A."/>
            <person name="Leblanc C."/>
            <person name="Lerouge P."/>
            <person name="Lohr M."/>
            <person name="Lopez P.J."/>
            <person name="Martens C."/>
            <person name="Maumus F."/>
            <person name="Michel G."/>
            <person name="Miranda-Saavedra D."/>
            <person name="Morales J."/>
            <person name="Moreau H."/>
            <person name="Motomura T."/>
            <person name="Nagasato C."/>
            <person name="Napoli C.A."/>
            <person name="Nelson D.R."/>
            <person name="Nyvall-Collen P."/>
            <person name="Peters A.F."/>
            <person name="Pommier C."/>
            <person name="Potin P."/>
            <person name="Poulain J."/>
            <person name="Quesneville H."/>
            <person name="Read B."/>
            <person name="Rensing S.A."/>
            <person name="Ritter A."/>
            <person name="Rousvoal S."/>
            <person name="Samanta M."/>
            <person name="Samson G."/>
            <person name="Schroeder D.C."/>
            <person name="Segurens B."/>
            <person name="Strittmatter M."/>
            <person name="Tonon T."/>
            <person name="Tregear J.W."/>
            <person name="Valentin K."/>
            <person name="von Dassow P."/>
            <person name="Yamagishi T."/>
            <person name="Van de Peer Y."/>
            <person name="Wincker P."/>
        </authorList>
    </citation>
    <scope>NUCLEOTIDE SEQUENCE [LARGE SCALE GENOMIC DNA]</scope>
    <source>
        <strain evidence="4">Ec32 / CCAP1310/4</strain>
    </source>
</reference>
<keyword evidence="1" id="KW-0732">Signal</keyword>
<dbReference type="PROSITE" id="PS50836">
    <property type="entry name" value="DOMON"/>
    <property type="match status" value="1"/>
</dbReference>
<dbReference type="AlphaFoldDB" id="D7FSK3"/>
<protein>
    <recommendedName>
        <fullName evidence="2">DOMON domain-containing protein</fullName>
    </recommendedName>
</protein>
<accession>D7FSK3</accession>
<organism evidence="3 4">
    <name type="scientific">Ectocarpus siliculosus</name>
    <name type="common">Brown alga</name>
    <name type="synonym">Conferva siliculosa</name>
    <dbReference type="NCBI Taxonomy" id="2880"/>
    <lineage>
        <taxon>Eukaryota</taxon>
        <taxon>Sar</taxon>
        <taxon>Stramenopiles</taxon>
        <taxon>Ochrophyta</taxon>
        <taxon>PX clade</taxon>
        <taxon>Phaeophyceae</taxon>
        <taxon>Ectocarpales</taxon>
        <taxon>Ectocarpaceae</taxon>
        <taxon>Ectocarpus</taxon>
    </lineage>
</organism>
<evidence type="ECO:0000259" key="2">
    <source>
        <dbReference type="PROSITE" id="PS50836"/>
    </source>
</evidence>
<feature type="signal peptide" evidence="1">
    <location>
        <begin position="1"/>
        <end position="34"/>
    </location>
</feature>
<gene>
    <name evidence="3" type="ORF">Esi_0236_0001</name>
</gene>
<keyword evidence="4" id="KW-1185">Reference proteome</keyword>
<name>D7FSK3_ECTSI</name>